<protein>
    <submittedName>
        <fullName evidence="2">Uncharacterized protein</fullName>
    </submittedName>
</protein>
<accession>A0A194X999</accession>
<dbReference type="KEGG" id="psco:LY89DRAFT_63756"/>
<dbReference type="InParanoid" id="A0A194X999"/>
<gene>
    <name evidence="2" type="ORF">LY89DRAFT_63756</name>
</gene>
<keyword evidence="3" id="KW-1185">Reference proteome</keyword>
<feature type="transmembrane region" description="Helical" evidence="1">
    <location>
        <begin position="52"/>
        <end position="74"/>
    </location>
</feature>
<evidence type="ECO:0000313" key="3">
    <source>
        <dbReference type="Proteomes" id="UP000070700"/>
    </source>
</evidence>
<name>A0A194X999_MOLSC</name>
<evidence type="ECO:0000256" key="1">
    <source>
        <dbReference type="SAM" id="Phobius"/>
    </source>
</evidence>
<evidence type="ECO:0000313" key="2">
    <source>
        <dbReference type="EMBL" id="KUJ16746.1"/>
    </source>
</evidence>
<proteinExistence type="predicted"/>
<keyword evidence="1" id="KW-1133">Transmembrane helix</keyword>
<keyword evidence="1" id="KW-0472">Membrane</keyword>
<keyword evidence="1" id="KW-0812">Transmembrane</keyword>
<organism evidence="2 3">
    <name type="scientific">Mollisia scopiformis</name>
    <name type="common">Conifer needle endophyte fungus</name>
    <name type="synonym">Phialocephala scopiformis</name>
    <dbReference type="NCBI Taxonomy" id="149040"/>
    <lineage>
        <taxon>Eukaryota</taxon>
        <taxon>Fungi</taxon>
        <taxon>Dikarya</taxon>
        <taxon>Ascomycota</taxon>
        <taxon>Pezizomycotina</taxon>
        <taxon>Leotiomycetes</taxon>
        <taxon>Helotiales</taxon>
        <taxon>Mollisiaceae</taxon>
        <taxon>Mollisia</taxon>
    </lineage>
</organism>
<dbReference type="RefSeq" id="XP_018071101.1">
    <property type="nucleotide sequence ID" value="XM_018211536.1"/>
</dbReference>
<sequence length="77" mass="8919">MVPVWDTEENIRLARVVNNAYTRHTEGNPPFESTKRLRQSTPGLTLLSPETIFAILAYWFCVFFAVVIFFGFCFDRA</sequence>
<dbReference type="EMBL" id="KQ947415">
    <property type="protein sequence ID" value="KUJ16746.1"/>
    <property type="molecule type" value="Genomic_DNA"/>
</dbReference>
<dbReference type="AlphaFoldDB" id="A0A194X999"/>
<reference evidence="2 3" key="1">
    <citation type="submission" date="2015-10" db="EMBL/GenBank/DDBJ databases">
        <title>Full genome of DAOMC 229536 Phialocephala scopiformis, a fungal endophyte of spruce producing the potent anti-insectan compound rugulosin.</title>
        <authorList>
            <consortium name="DOE Joint Genome Institute"/>
            <person name="Walker A.K."/>
            <person name="Frasz S.L."/>
            <person name="Seifert K.A."/>
            <person name="Miller J.D."/>
            <person name="Mondo S.J."/>
            <person name="Labutti K."/>
            <person name="Lipzen A."/>
            <person name="Dockter R."/>
            <person name="Kennedy M."/>
            <person name="Grigoriev I.V."/>
            <person name="Spatafora J.W."/>
        </authorList>
    </citation>
    <scope>NUCLEOTIDE SEQUENCE [LARGE SCALE GENOMIC DNA]</scope>
    <source>
        <strain evidence="2 3">CBS 120377</strain>
    </source>
</reference>
<dbReference type="Proteomes" id="UP000070700">
    <property type="component" value="Unassembled WGS sequence"/>
</dbReference>
<dbReference type="GeneID" id="28821262"/>